<dbReference type="HOGENOM" id="CLU_2264535_0_0_1"/>
<protein>
    <submittedName>
        <fullName evidence="1">Uncharacterized protein</fullName>
    </submittedName>
</protein>
<dbReference type="GeneID" id="9093099"/>
<proteinExistence type="predicted"/>
<name>C1HBQ3_PARBA</name>
<dbReference type="RefSeq" id="XP_015701109.1">
    <property type="nucleotide sequence ID" value="XM_015846445.1"/>
</dbReference>
<accession>C1HBQ3</accession>
<reference evidence="1 2" key="1">
    <citation type="journal article" date="2011" name="PLoS Genet.">
        <title>Comparative genomic analysis of human fungal pathogens causing paracoccidioidomycosis.</title>
        <authorList>
            <person name="Desjardins C.A."/>
            <person name="Champion M.D."/>
            <person name="Holder J.W."/>
            <person name="Muszewska A."/>
            <person name="Goldberg J."/>
            <person name="Bailao A.M."/>
            <person name="Brigido M.M."/>
            <person name="Ferreira M.E."/>
            <person name="Garcia A.M."/>
            <person name="Grynberg M."/>
            <person name="Gujja S."/>
            <person name="Heiman D.I."/>
            <person name="Henn M.R."/>
            <person name="Kodira C.D."/>
            <person name="Leon-Narvaez H."/>
            <person name="Longo L.V."/>
            <person name="Ma L.J."/>
            <person name="Malavazi I."/>
            <person name="Matsuo A.L."/>
            <person name="Morais F.V."/>
            <person name="Pereira M."/>
            <person name="Rodriguez-Brito S."/>
            <person name="Sakthikumar S."/>
            <person name="Salem-Izacc S.M."/>
            <person name="Sykes S.M."/>
            <person name="Teixeira M.M."/>
            <person name="Vallejo M.C."/>
            <person name="Walter M.E."/>
            <person name="Yandava C."/>
            <person name="Young S."/>
            <person name="Zeng Q."/>
            <person name="Zucker J."/>
            <person name="Felipe M.S."/>
            <person name="Goldman G.H."/>
            <person name="Haas B.J."/>
            <person name="McEwen J.G."/>
            <person name="Nino-Vega G."/>
            <person name="Puccia R."/>
            <person name="San-Blas G."/>
            <person name="Soares C.M."/>
            <person name="Birren B.W."/>
            <person name="Cuomo C.A."/>
        </authorList>
    </citation>
    <scope>NUCLEOTIDE SEQUENCE [LARGE SCALE GENOMIC DNA]</scope>
    <source>
        <strain evidence="2">ATCC MYA-826 / Pb01</strain>
    </source>
</reference>
<dbReference type="VEuPathDB" id="FungiDB:PAAG_08194"/>
<keyword evidence="2" id="KW-1185">Reference proteome</keyword>
<evidence type="ECO:0000313" key="1">
    <source>
        <dbReference type="EMBL" id="EEH38467.2"/>
    </source>
</evidence>
<organism evidence="1 2">
    <name type="scientific">Paracoccidioides lutzii (strain ATCC MYA-826 / Pb01)</name>
    <name type="common">Paracoccidioides brasiliensis</name>
    <dbReference type="NCBI Taxonomy" id="502779"/>
    <lineage>
        <taxon>Eukaryota</taxon>
        <taxon>Fungi</taxon>
        <taxon>Dikarya</taxon>
        <taxon>Ascomycota</taxon>
        <taxon>Pezizomycotina</taxon>
        <taxon>Eurotiomycetes</taxon>
        <taxon>Eurotiomycetidae</taxon>
        <taxon>Onygenales</taxon>
        <taxon>Ajellomycetaceae</taxon>
        <taxon>Paracoccidioides</taxon>
    </lineage>
</organism>
<dbReference type="EMBL" id="KN294021">
    <property type="protein sequence ID" value="EEH38467.2"/>
    <property type="molecule type" value="Genomic_DNA"/>
</dbReference>
<gene>
    <name evidence="1" type="ORF">PAAG_08194</name>
</gene>
<dbReference type="AlphaFoldDB" id="C1HBQ3"/>
<dbReference type="Proteomes" id="UP000002059">
    <property type="component" value="Partially assembled WGS sequence"/>
</dbReference>
<dbReference type="KEGG" id="pbl:PAAG_08194"/>
<sequence length="103" mass="11204">MENTQPSNSILHPPRRMPPSNKVAVVLVRYPFGGIRGGDFLSKQTSCSESGEEEESRRPVVVTMSPEFFRAGSSSSSSKHCTHVGANGREIGHTWQASITPYG</sequence>
<evidence type="ECO:0000313" key="2">
    <source>
        <dbReference type="Proteomes" id="UP000002059"/>
    </source>
</evidence>